<dbReference type="AlphaFoldDB" id="A0A0D0CDR2"/>
<dbReference type="EMBL" id="KN834833">
    <property type="protein sequence ID" value="KIK53088.1"/>
    <property type="molecule type" value="Genomic_DNA"/>
</dbReference>
<feature type="non-terminal residue" evidence="1">
    <location>
        <position position="1"/>
    </location>
</feature>
<organism evidence="1 2">
    <name type="scientific">Collybiopsis luxurians FD-317 M1</name>
    <dbReference type="NCBI Taxonomy" id="944289"/>
    <lineage>
        <taxon>Eukaryota</taxon>
        <taxon>Fungi</taxon>
        <taxon>Dikarya</taxon>
        <taxon>Basidiomycota</taxon>
        <taxon>Agaricomycotina</taxon>
        <taxon>Agaricomycetes</taxon>
        <taxon>Agaricomycetidae</taxon>
        <taxon>Agaricales</taxon>
        <taxon>Marasmiineae</taxon>
        <taxon>Omphalotaceae</taxon>
        <taxon>Collybiopsis</taxon>
        <taxon>Collybiopsis luxurians</taxon>
    </lineage>
</organism>
<dbReference type="HOGENOM" id="CLU_067870_0_0_1"/>
<keyword evidence="2" id="KW-1185">Reference proteome</keyword>
<evidence type="ECO:0000313" key="1">
    <source>
        <dbReference type="EMBL" id="KIK53088.1"/>
    </source>
</evidence>
<dbReference type="Proteomes" id="UP000053593">
    <property type="component" value="Unassembled WGS sequence"/>
</dbReference>
<sequence length="196" mass="21876">LIGALQKINTNDHIGGEMESTIVRTVARTANLCSWLRRRDCPEAIHQLKVLFNKCFVPANAPNTCDNFVKQKGPQRAYVKHNGVNLSPCDTHAGNAIIIYRPSASEPPVAGQIQRIENIHMPDGKNNDVCLHVRRYNSISKTLYDPFLRYPHLLAKSYSSSLNSKVDVIDLDDVVAHAARYDYSHGQSVLVNLSRA</sequence>
<reference evidence="1 2" key="1">
    <citation type="submission" date="2014-04" db="EMBL/GenBank/DDBJ databases">
        <title>Evolutionary Origins and Diversification of the Mycorrhizal Mutualists.</title>
        <authorList>
            <consortium name="DOE Joint Genome Institute"/>
            <consortium name="Mycorrhizal Genomics Consortium"/>
            <person name="Kohler A."/>
            <person name="Kuo A."/>
            <person name="Nagy L.G."/>
            <person name="Floudas D."/>
            <person name="Copeland A."/>
            <person name="Barry K.W."/>
            <person name="Cichocki N."/>
            <person name="Veneault-Fourrey C."/>
            <person name="LaButti K."/>
            <person name="Lindquist E.A."/>
            <person name="Lipzen A."/>
            <person name="Lundell T."/>
            <person name="Morin E."/>
            <person name="Murat C."/>
            <person name="Riley R."/>
            <person name="Ohm R."/>
            <person name="Sun H."/>
            <person name="Tunlid A."/>
            <person name="Henrissat B."/>
            <person name="Grigoriev I.V."/>
            <person name="Hibbett D.S."/>
            <person name="Martin F."/>
        </authorList>
    </citation>
    <scope>NUCLEOTIDE SEQUENCE [LARGE SCALE GENOMIC DNA]</scope>
    <source>
        <strain evidence="1 2">FD-317 M1</strain>
    </source>
</reference>
<dbReference type="OrthoDB" id="3269001at2759"/>
<protein>
    <submittedName>
        <fullName evidence="1">Uncharacterized protein</fullName>
    </submittedName>
</protein>
<feature type="non-terminal residue" evidence="1">
    <location>
        <position position="196"/>
    </location>
</feature>
<gene>
    <name evidence="1" type="ORF">GYMLUDRAFT_110058</name>
</gene>
<name>A0A0D0CDR2_9AGAR</name>
<proteinExistence type="predicted"/>
<evidence type="ECO:0000313" key="2">
    <source>
        <dbReference type="Proteomes" id="UP000053593"/>
    </source>
</evidence>
<accession>A0A0D0CDR2</accession>